<evidence type="ECO:0000256" key="1">
    <source>
        <dbReference type="SAM" id="Phobius"/>
    </source>
</evidence>
<name>A0A1J5RNK7_9ZZZZ</name>
<gene>
    <name evidence="2" type="ORF">GALL_244950</name>
</gene>
<accession>A0A1J5RNK7</accession>
<evidence type="ECO:0000313" key="2">
    <source>
        <dbReference type="EMBL" id="OIQ93535.1"/>
    </source>
</evidence>
<dbReference type="AlphaFoldDB" id="A0A1J5RNK7"/>
<feature type="transmembrane region" description="Helical" evidence="1">
    <location>
        <begin position="89"/>
        <end position="112"/>
    </location>
</feature>
<organism evidence="2">
    <name type="scientific">mine drainage metagenome</name>
    <dbReference type="NCBI Taxonomy" id="410659"/>
    <lineage>
        <taxon>unclassified sequences</taxon>
        <taxon>metagenomes</taxon>
        <taxon>ecological metagenomes</taxon>
    </lineage>
</organism>
<keyword evidence="1" id="KW-0472">Membrane</keyword>
<feature type="transmembrane region" description="Helical" evidence="1">
    <location>
        <begin position="17"/>
        <end position="36"/>
    </location>
</feature>
<reference evidence="2" key="1">
    <citation type="submission" date="2016-10" db="EMBL/GenBank/DDBJ databases">
        <title>Sequence of Gallionella enrichment culture.</title>
        <authorList>
            <person name="Poehlein A."/>
            <person name="Muehling M."/>
            <person name="Daniel R."/>
        </authorList>
    </citation>
    <scope>NUCLEOTIDE SEQUENCE</scope>
</reference>
<dbReference type="EMBL" id="MLJW01000205">
    <property type="protein sequence ID" value="OIQ93535.1"/>
    <property type="molecule type" value="Genomic_DNA"/>
</dbReference>
<comment type="caution">
    <text evidence="2">The sequence shown here is derived from an EMBL/GenBank/DDBJ whole genome shotgun (WGS) entry which is preliminary data.</text>
</comment>
<proteinExistence type="predicted"/>
<protein>
    <submittedName>
        <fullName evidence="2">Uncharacterized protein</fullName>
    </submittedName>
</protein>
<keyword evidence="1" id="KW-0812">Transmembrane</keyword>
<keyword evidence="1" id="KW-1133">Transmembrane helix</keyword>
<feature type="transmembrane region" description="Helical" evidence="1">
    <location>
        <begin position="43"/>
        <end position="69"/>
    </location>
</feature>
<sequence>MFDKYDQVRLLHWKLKVISGVFILGGIAGALAYLTYSQLLQPAIAYCSGAILFRIAPGYFVGLGNWLSVAVDYYVRIQEAQGGFDWGHLPLAAAAGAFAPSLLAMAVLSGVFKRQEGQE</sequence>